<dbReference type="Proteomes" id="UP000030645">
    <property type="component" value="Unassembled WGS sequence"/>
</dbReference>
<keyword evidence="4" id="KW-1185">Reference proteome</keyword>
<feature type="region of interest" description="Disordered" evidence="2">
    <location>
        <begin position="483"/>
        <end position="509"/>
    </location>
</feature>
<dbReference type="EMBL" id="KE345873">
    <property type="protein sequence ID" value="EXC19527.1"/>
    <property type="molecule type" value="Genomic_DNA"/>
</dbReference>
<evidence type="ECO:0000313" key="4">
    <source>
        <dbReference type="Proteomes" id="UP000030645"/>
    </source>
</evidence>
<feature type="region of interest" description="Disordered" evidence="2">
    <location>
        <begin position="222"/>
        <end position="265"/>
    </location>
</feature>
<dbReference type="OrthoDB" id="994901at2759"/>
<name>W9SNY7_9ROSA</name>
<evidence type="ECO:0000256" key="1">
    <source>
        <dbReference type="SAM" id="Coils"/>
    </source>
</evidence>
<gene>
    <name evidence="3" type="ORF">L484_010656</name>
</gene>
<dbReference type="PANTHER" id="PTHR37722:SF2">
    <property type="entry name" value="OS01G0167700 PROTEIN"/>
    <property type="match status" value="1"/>
</dbReference>
<accession>W9SNY7</accession>
<sequence length="547" mass="61675">MSRCRTFSYGFSSSLKAAGMMKVSKNFNSSLDDLESEMDAEMQDIDLLHDSNPFKFSSDIMDSLSSPKQRSFTVREARDDGYNSKKNSHFSHHNDNEWDDRTTFQYPSFFDEREPDISWKTWQSRNDDNAADNLIYRDYVMSDFAFDGPRKPTRTTWKVIDKFDVLGSTFSFSKNETSEYDSDFLISNQARYPTVERKYDFKPETSKPDCFSFMTEDARDNSSLQSEESCSSSAVRYQGTDTSPSNLISRQGRIRGQGGGFSSSSDKYGVKNAFAKESKDDVQQKDIASGIAKQPNVLKSSESKPWHHASSFSREKLETRSIWYFEEGHTAVDISPGSRCFNQNPGAKNTFFDSEFWGEDPFSKFPTPKSRIGVDPLGDGFDSEPVAYSPSNCFTSKKIPLNDSSTISKLDFPPDSQLRNGPQGSPCTAGFQGETLSPDLLAQESFSKDDEKVNMKLSDFCDSFEPGEEICLRNEGLVSKEKAAVEASHSKNDNEREPREARDAVFPQMERVTTTVFPKPVEETLLSPSVDITDKSGSIKDESRYVI</sequence>
<evidence type="ECO:0000313" key="3">
    <source>
        <dbReference type="EMBL" id="EXC19527.1"/>
    </source>
</evidence>
<proteinExistence type="predicted"/>
<feature type="compositionally biased region" description="Low complexity" evidence="2">
    <location>
        <begin position="222"/>
        <end position="233"/>
    </location>
</feature>
<evidence type="ECO:0000256" key="2">
    <source>
        <dbReference type="SAM" id="MobiDB-lite"/>
    </source>
</evidence>
<feature type="coiled-coil region" evidence="1">
    <location>
        <begin position="24"/>
        <end position="51"/>
    </location>
</feature>
<protein>
    <submittedName>
        <fullName evidence="3">Uncharacterized protein</fullName>
    </submittedName>
</protein>
<feature type="region of interest" description="Disordered" evidence="2">
    <location>
        <begin position="403"/>
        <end position="434"/>
    </location>
</feature>
<dbReference type="AlphaFoldDB" id="W9SNY7"/>
<feature type="compositionally biased region" description="Polar residues" evidence="2">
    <location>
        <begin position="417"/>
        <end position="426"/>
    </location>
</feature>
<feature type="compositionally biased region" description="Basic and acidic residues" evidence="2">
    <location>
        <begin position="483"/>
        <end position="503"/>
    </location>
</feature>
<reference evidence="4" key="1">
    <citation type="submission" date="2013-01" db="EMBL/GenBank/DDBJ databases">
        <title>Draft Genome Sequence of a Mulberry Tree, Morus notabilis C.K. Schneid.</title>
        <authorList>
            <person name="He N."/>
            <person name="Zhao S."/>
        </authorList>
    </citation>
    <scope>NUCLEOTIDE SEQUENCE</scope>
</reference>
<dbReference type="PANTHER" id="PTHR37722">
    <property type="entry name" value="OS01G0167700 PROTEIN"/>
    <property type="match status" value="1"/>
</dbReference>
<dbReference type="KEGG" id="mnt:21393945"/>
<organism evidence="3 4">
    <name type="scientific">Morus notabilis</name>
    <dbReference type="NCBI Taxonomy" id="981085"/>
    <lineage>
        <taxon>Eukaryota</taxon>
        <taxon>Viridiplantae</taxon>
        <taxon>Streptophyta</taxon>
        <taxon>Embryophyta</taxon>
        <taxon>Tracheophyta</taxon>
        <taxon>Spermatophyta</taxon>
        <taxon>Magnoliopsida</taxon>
        <taxon>eudicotyledons</taxon>
        <taxon>Gunneridae</taxon>
        <taxon>Pentapetalae</taxon>
        <taxon>rosids</taxon>
        <taxon>fabids</taxon>
        <taxon>Rosales</taxon>
        <taxon>Moraceae</taxon>
        <taxon>Moreae</taxon>
        <taxon>Morus</taxon>
    </lineage>
</organism>
<keyword evidence="1" id="KW-0175">Coiled coil</keyword>